<feature type="transmembrane region" description="Helical" evidence="4">
    <location>
        <begin position="167"/>
        <end position="187"/>
    </location>
</feature>
<proteinExistence type="inferred from homology"/>
<dbReference type="SUPFAM" id="SSF103473">
    <property type="entry name" value="MFS general substrate transporter"/>
    <property type="match status" value="1"/>
</dbReference>
<feature type="transmembrane region" description="Helical" evidence="4">
    <location>
        <begin position="269"/>
        <end position="286"/>
    </location>
</feature>
<accession>V9D4Z5</accession>
<dbReference type="Gene3D" id="1.20.1250.20">
    <property type="entry name" value="MFS general substrate transporter like domains"/>
    <property type="match status" value="2"/>
</dbReference>
<dbReference type="InterPro" id="IPR036259">
    <property type="entry name" value="MFS_trans_sf"/>
</dbReference>
<keyword evidence="4" id="KW-0812">Transmembrane</keyword>
<feature type="transmembrane region" description="Helical" evidence="4">
    <location>
        <begin position="140"/>
        <end position="161"/>
    </location>
</feature>
<feature type="transmembrane region" description="Helical" evidence="4">
    <location>
        <begin position="306"/>
        <end position="325"/>
    </location>
</feature>
<dbReference type="Proteomes" id="UP000030678">
    <property type="component" value="Unassembled WGS sequence"/>
</dbReference>
<feature type="region of interest" description="Disordered" evidence="3">
    <location>
        <begin position="1"/>
        <end position="22"/>
    </location>
</feature>
<dbReference type="InterPro" id="IPR011701">
    <property type="entry name" value="MFS"/>
</dbReference>
<dbReference type="AlphaFoldDB" id="V9D4Z5"/>
<feature type="transmembrane region" description="Helical" evidence="4">
    <location>
        <begin position="400"/>
        <end position="419"/>
    </location>
</feature>
<evidence type="ECO:0000256" key="4">
    <source>
        <dbReference type="SAM" id="Phobius"/>
    </source>
</evidence>
<dbReference type="InterPro" id="IPR020846">
    <property type="entry name" value="MFS_dom"/>
</dbReference>
<evidence type="ECO:0000313" key="7">
    <source>
        <dbReference type="Proteomes" id="UP000030678"/>
    </source>
</evidence>
<comment type="similarity">
    <text evidence="2">Belongs to the major facilitator superfamily. Monocarboxylate porter (TC 2.A.1.13) family.</text>
</comment>
<keyword evidence="4" id="KW-1133">Transmembrane helix</keyword>
<dbReference type="RefSeq" id="XP_008728581.1">
    <property type="nucleotide sequence ID" value="XM_008730359.1"/>
</dbReference>
<dbReference type="VEuPathDB" id="FungiDB:G647_06034"/>
<dbReference type="PANTHER" id="PTHR11360">
    <property type="entry name" value="MONOCARBOXYLATE TRANSPORTER"/>
    <property type="match status" value="1"/>
</dbReference>
<dbReference type="PROSITE" id="PS50850">
    <property type="entry name" value="MFS"/>
    <property type="match status" value="1"/>
</dbReference>
<name>V9D4Z5_9EURO</name>
<evidence type="ECO:0000259" key="5">
    <source>
        <dbReference type="PROSITE" id="PS50850"/>
    </source>
</evidence>
<feature type="transmembrane region" description="Helical" evidence="4">
    <location>
        <begin position="196"/>
        <end position="216"/>
    </location>
</feature>
<dbReference type="GO" id="GO:0022857">
    <property type="term" value="F:transmembrane transporter activity"/>
    <property type="evidence" value="ECO:0007669"/>
    <property type="project" value="InterPro"/>
</dbReference>
<dbReference type="GO" id="GO:0016020">
    <property type="term" value="C:membrane"/>
    <property type="evidence" value="ECO:0007669"/>
    <property type="project" value="UniProtKB-SubCell"/>
</dbReference>
<feature type="transmembrane region" description="Helical" evidence="4">
    <location>
        <begin position="431"/>
        <end position="453"/>
    </location>
</feature>
<sequence length="459" mass="49706">MSSSTILEDELDEKHLSAPRPDLARTQSNVEKAIDAEANINISLAAEDATVLDADNDDPGPPPNGGFRAWLQVVGSFFLFFNCWGTINAFGVFQTYYETNPLWHETPSNISWIGSIQAFLLLLVGLISGPAYDNGYFRSLIVVGAILIPFGFMMTSLATAYWQTMLAQAFCIGIGNGCIFVPSVAILPQYFSTRKALANGLAASGSSFGGLIYPIVFRRMQQEVGFAWATRTLGFLSFATVWFSVFVMKPRIMPKQRRPLTDLAAFKELPYTLFCLSMVFGFIGLYGPLYYIGPYAIQEGITGEDLGFYLLPIINAASIFGRIIPNTIADMIGPLNVLFPCATIAAILALAWIGIKSLGGIIAFALIYGFFSGGFVSLPPVAIVTLTSDMSKIGTRMGQCFFLSAFGLLVGTPVSGAILKNTGSWVGVQLWSGAAIMVTGLLLLWARVAVVGWNPMRRA</sequence>
<feature type="transmembrane region" description="Helical" evidence="4">
    <location>
        <begin position="361"/>
        <end position="388"/>
    </location>
</feature>
<comment type="subcellular location">
    <subcellularLocation>
        <location evidence="1">Membrane</location>
        <topology evidence="1">Multi-pass membrane protein</topology>
    </subcellularLocation>
</comment>
<evidence type="ECO:0000256" key="2">
    <source>
        <dbReference type="ARBA" id="ARBA00006727"/>
    </source>
</evidence>
<dbReference type="Pfam" id="PF07690">
    <property type="entry name" value="MFS_1"/>
    <property type="match status" value="1"/>
</dbReference>
<keyword evidence="4" id="KW-0472">Membrane</keyword>
<dbReference type="CDD" id="cd17352">
    <property type="entry name" value="MFS_MCT_SLC16"/>
    <property type="match status" value="1"/>
</dbReference>
<reference evidence="6 7" key="1">
    <citation type="submission" date="2013-03" db="EMBL/GenBank/DDBJ databases">
        <title>The Genome Sequence of Cladophialophora carrionii CBS 160.54.</title>
        <authorList>
            <consortium name="The Broad Institute Genomics Platform"/>
            <person name="Cuomo C."/>
            <person name="de Hoog S."/>
            <person name="Gorbushina A."/>
            <person name="Walker B."/>
            <person name="Young S.K."/>
            <person name="Zeng Q."/>
            <person name="Gargeya S."/>
            <person name="Fitzgerald M."/>
            <person name="Haas B."/>
            <person name="Abouelleil A."/>
            <person name="Allen A.W."/>
            <person name="Alvarado L."/>
            <person name="Arachchi H.M."/>
            <person name="Berlin A.M."/>
            <person name="Chapman S.B."/>
            <person name="Gainer-Dewar J."/>
            <person name="Goldberg J."/>
            <person name="Griggs A."/>
            <person name="Gujja S."/>
            <person name="Hansen M."/>
            <person name="Howarth C."/>
            <person name="Imamovic A."/>
            <person name="Ireland A."/>
            <person name="Larimer J."/>
            <person name="McCowan C."/>
            <person name="Murphy C."/>
            <person name="Pearson M."/>
            <person name="Poon T.W."/>
            <person name="Priest M."/>
            <person name="Roberts A."/>
            <person name="Saif S."/>
            <person name="Shea T."/>
            <person name="Sisk P."/>
            <person name="Sykes S."/>
            <person name="Wortman J."/>
            <person name="Nusbaum C."/>
            <person name="Birren B."/>
        </authorList>
    </citation>
    <scope>NUCLEOTIDE SEQUENCE [LARGE SCALE GENOMIC DNA]</scope>
    <source>
        <strain evidence="6 7">CBS 160.54</strain>
    </source>
</reference>
<protein>
    <recommendedName>
        <fullName evidence="5">Major facilitator superfamily (MFS) profile domain-containing protein</fullName>
    </recommendedName>
</protein>
<feature type="transmembrane region" description="Helical" evidence="4">
    <location>
        <begin position="337"/>
        <end position="355"/>
    </location>
</feature>
<organism evidence="6 7">
    <name type="scientific">Cladophialophora carrionii CBS 160.54</name>
    <dbReference type="NCBI Taxonomy" id="1279043"/>
    <lineage>
        <taxon>Eukaryota</taxon>
        <taxon>Fungi</taxon>
        <taxon>Dikarya</taxon>
        <taxon>Ascomycota</taxon>
        <taxon>Pezizomycotina</taxon>
        <taxon>Eurotiomycetes</taxon>
        <taxon>Chaetothyriomycetidae</taxon>
        <taxon>Chaetothyriales</taxon>
        <taxon>Herpotrichiellaceae</taxon>
        <taxon>Cladophialophora</taxon>
    </lineage>
</organism>
<evidence type="ECO:0000256" key="3">
    <source>
        <dbReference type="SAM" id="MobiDB-lite"/>
    </source>
</evidence>
<evidence type="ECO:0000256" key="1">
    <source>
        <dbReference type="ARBA" id="ARBA00004141"/>
    </source>
</evidence>
<evidence type="ECO:0000313" key="6">
    <source>
        <dbReference type="EMBL" id="ETI21964.1"/>
    </source>
</evidence>
<feature type="transmembrane region" description="Helical" evidence="4">
    <location>
        <begin position="77"/>
        <end position="97"/>
    </location>
</feature>
<dbReference type="OrthoDB" id="6509908at2759"/>
<feature type="domain" description="Major facilitator superfamily (MFS) profile" evidence="5">
    <location>
        <begin position="68"/>
        <end position="458"/>
    </location>
</feature>
<dbReference type="HOGENOM" id="CLU_001265_1_1_1"/>
<dbReference type="GeneID" id="19984527"/>
<feature type="transmembrane region" description="Helical" evidence="4">
    <location>
        <begin position="109"/>
        <end position="128"/>
    </location>
</feature>
<gene>
    <name evidence="6" type="ORF">G647_06034</name>
</gene>
<dbReference type="EMBL" id="KB822706">
    <property type="protein sequence ID" value="ETI21964.1"/>
    <property type="molecule type" value="Genomic_DNA"/>
</dbReference>
<dbReference type="PANTHER" id="PTHR11360:SF280">
    <property type="entry name" value="MONOCARBOXYLATE TRANSPORTER, PUTATIVE (AFU_ORTHOLOGUE AFUA_1G05170)-RELATED"/>
    <property type="match status" value="1"/>
</dbReference>
<feature type="transmembrane region" description="Helical" evidence="4">
    <location>
        <begin position="228"/>
        <end position="248"/>
    </location>
</feature>
<dbReference type="InterPro" id="IPR050327">
    <property type="entry name" value="Proton-linked_MCT"/>
</dbReference>